<dbReference type="Proteomes" id="UP001374584">
    <property type="component" value="Unassembled WGS sequence"/>
</dbReference>
<organism evidence="1 2">
    <name type="scientific">Phaseolus coccineus</name>
    <name type="common">Scarlet runner bean</name>
    <name type="synonym">Phaseolus multiflorus</name>
    <dbReference type="NCBI Taxonomy" id="3886"/>
    <lineage>
        <taxon>Eukaryota</taxon>
        <taxon>Viridiplantae</taxon>
        <taxon>Streptophyta</taxon>
        <taxon>Embryophyta</taxon>
        <taxon>Tracheophyta</taxon>
        <taxon>Spermatophyta</taxon>
        <taxon>Magnoliopsida</taxon>
        <taxon>eudicotyledons</taxon>
        <taxon>Gunneridae</taxon>
        <taxon>Pentapetalae</taxon>
        <taxon>rosids</taxon>
        <taxon>fabids</taxon>
        <taxon>Fabales</taxon>
        <taxon>Fabaceae</taxon>
        <taxon>Papilionoideae</taxon>
        <taxon>50 kb inversion clade</taxon>
        <taxon>NPAAA clade</taxon>
        <taxon>indigoferoid/millettioid clade</taxon>
        <taxon>Phaseoleae</taxon>
        <taxon>Phaseolus</taxon>
    </lineage>
</organism>
<evidence type="ECO:0000313" key="1">
    <source>
        <dbReference type="EMBL" id="KAK7355775.1"/>
    </source>
</evidence>
<accession>A0AAN9QYY0</accession>
<name>A0AAN9QYY0_PHACN</name>
<reference evidence="1 2" key="1">
    <citation type="submission" date="2024-01" db="EMBL/GenBank/DDBJ databases">
        <title>The genomes of 5 underutilized Papilionoideae crops provide insights into root nodulation and disease resistanc.</title>
        <authorList>
            <person name="Jiang F."/>
        </authorList>
    </citation>
    <scope>NUCLEOTIDE SEQUENCE [LARGE SCALE GENOMIC DNA]</scope>
    <source>
        <strain evidence="1">JINMINGXINNONG_FW02</strain>
        <tissue evidence="1">Leaves</tissue>
    </source>
</reference>
<comment type="caution">
    <text evidence="1">The sequence shown here is derived from an EMBL/GenBank/DDBJ whole genome shotgun (WGS) entry which is preliminary data.</text>
</comment>
<dbReference type="EMBL" id="JAYMYR010000006">
    <property type="protein sequence ID" value="KAK7355775.1"/>
    <property type="molecule type" value="Genomic_DNA"/>
</dbReference>
<keyword evidence="2" id="KW-1185">Reference proteome</keyword>
<protein>
    <submittedName>
        <fullName evidence="1">Uncharacterized protein</fullName>
    </submittedName>
</protein>
<sequence>MNGNRDEQIHCASSFPTLPFQNQKEINKKQKQNRQRKNCPKGQLSVKTVYAFTFRNINQHNEFLYNRQFATTSRYVRVVKETDLKSVGLRPRSVHNTTKSKPIIFYFLVAVGDEDDSGHTISIGISRFSFFLSL</sequence>
<proteinExistence type="predicted"/>
<dbReference type="AlphaFoldDB" id="A0AAN9QYY0"/>
<evidence type="ECO:0000313" key="2">
    <source>
        <dbReference type="Proteomes" id="UP001374584"/>
    </source>
</evidence>
<gene>
    <name evidence="1" type="ORF">VNO80_15037</name>
</gene>